<name>A0A0T9LSL0_YERIN</name>
<evidence type="ECO:0000313" key="2">
    <source>
        <dbReference type="Proteomes" id="UP000038750"/>
    </source>
</evidence>
<sequence length="70" mass="7997">MCDEIDQAQELEALNLEVALRNTAARQKMKEIGKCYYCSESISAGCFCDSFCRTDWENRRRADLIRGKAA</sequence>
<organism evidence="1 2">
    <name type="scientific">Yersinia intermedia</name>
    <dbReference type="NCBI Taxonomy" id="631"/>
    <lineage>
        <taxon>Bacteria</taxon>
        <taxon>Pseudomonadati</taxon>
        <taxon>Pseudomonadota</taxon>
        <taxon>Gammaproteobacteria</taxon>
        <taxon>Enterobacterales</taxon>
        <taxon>Yersiniaceae</taxon>
        <taxon>Yersinia</taxon>
    </lineage>
</organism>
<reference evidence="1 2" key="1">
    <citation type="submission" date="2015-03" db="EMBL/GenBank/DDBJ databases">
        <authorList>
            <person name="Murphy D."/>
        </authorList>
    </citation>
    <scope>NUCLEOTIDE SEQUENCE [LARGE SCALE GENOMIC DNA]</scope>
    <source>
        <strain evidence="1 2">BR165/97</strain>
    </source>
</reference>
<gene>
    <name evidence="1" type="ORF">ERS008530_00680</name>
</gene>
<protein>
    <submittedName>
        <fullName evidence="1">Uncharacterized protein</fullName>
    </submittedName>
</protein>
<dbReference type="OrthoDB" id="6271876at2"/>
<proteinExistence type="predicted"/>
<dbReference type="EMBL" id="CPZJ01000002">
    <property type="protein sequence ID" value="CNF20348.1"/>
    <property type="molecule type" value="Genomic_DNA"/>
</dbReference>
<dbReference type="AlphaFoldDB" id="A0A0T9LSL0"/>
<accession>A0A0T9LSL0</accession>
<evidence type="ECO:0000313" key="1">
    <source>
        <dbReference type="EMBL" id="CNF20348.1"/>
    </source>
</evidence>
<dbReference type="RefSeq" id="WP_050072810.1">
    <property type="nucleotide sequence ID" value="NZ_CPZJ01000002.1"/>
</dbReference>
<dbReference type="Proteomes" id="UP000038750">
    <property type="component" value="Unassembled WGS sequence"/>
</dbReference>